<dbReference type="STRING" id="5599.A0A177D336"/>
<sequence>MSDDTSDVLDDTSDVLLDTSDVSITLPTKTQRLFRTLKNYTSNTLRSTEDVIRKPVYLGLASATNALEACTTKRLLRDVGRSSAPSICPEGNVRLHELCKACTLFTQRSVVLNWLDDHDPRSDWAPRERYQLCTVAHLKRLNGHCHLCTILYFFVAHDTSVWTPGNLYNNWMYLEILPRQREDGTIYLKDGTILLEDGTIPLEASLYPSQAYVGRFSLRLLADNEAGNYADAMARAAHVPIWSNDNTERVRGWLESCLKTHGACRAPNNETLSPATRPSRILAINGDRVKLICNWSESSDCKYLALSHMWGIDPKQQLRLVLSRLDEFQEDIPWKELPFIFKEAIRIARQVGYNHIWIDSLCIIQDSASDWENEAGKMAHVYGLADCTIAYLLPPQDVLTKPRQDPLVWTPCMLRRSSVASRGVYVCTTIDEYPPRGGGHDRAPFGIDWLSPKDWPLFTRAWVCQEYLLSPRILFAGHRNLMWECSESLCDELLGPIERFPEATASKTHFSVVRSTRLPVTSMPVQVEFVQNWGRLVRHYRTGVLTQPKDRIMAFAGVAQAVHDSSGMTYLAGCWAQMFPFSFTWSLVIPWDKSTMIEVEAIIEAVPSWSWFSVPIFSSDTFRFEVVEDLSRVLRLSATTRAESMYEATLLSFEDRSQQTYAGQQAYAGPLSTKDFHNFTGMTLNLAMKTWTGFLENPMNLDLRRGPSIRDQFNMLLGQDGGFLQCQFDHQETERNHYDKVMTFGLLIELRAWLDLEYNFFDFEQPLLIGLIMQPEPSRETYKRIGLWKLRLYQYPLGWDTETFNAVSIFDQLKDVRSEHIRLV</sequence>
<dbReference type="PANTHER" id="PTHR33112">
    <property type="entry name" value="DOMAIN PROTEIN, PUTATIVE-RELATED"/>
    <property type="match status" value="1"/>
</dbReference>
<dbReference type="Pfam" id="PF06985">
    <property type="entry name" value="HET"/>
    <property type="match status" value="1"/>
</dbReference>
<dbReference type="AlphaFoldDB" id="A0A177D336"/>
<dbReference type="GeneID" id="29115673"/>
<evidence type="ECO:0000313" key="2">
    <source>
        <dbReference type="EMBL" id="OAG13522.1"/>
    </source>
</evidence>
<organism evidence="2 3">
    <name type="scientific">Alternaria alternata</name>
    <name type="common">Alternaria rot fungus</name>
    <name type="synonym">Torula alternata</name>
    <dbReference type="NCBI Taxonomy" id="5599"/>
    <lineage>
        <taxon>Eukaryota</taxon>
        <taxon>Fungi</taxon>
        <taxon>Dikarya</taxon>
        <taxon>Ascomycota</taxon>
        <taxon>Pezizomycotina</taxon>
        <taxon>Dothideomycetes</taxon>
        <taxon>Pleosporomycetidae</taxon>
        <taxon>Pleosporales</taxon>
        <taxon>Pleosporineae</taxon>
        <taxon>Pleosporaceae</taxon>
        <taxon>Alternaria</taxon>
        <taxon>Alternaria sect. Alternaria</taxon>
        <taxon>Alternaria alternata complex</taxon>
    </lineage>
</organism>
<dbReference type="RefSeq" id="XP_018378943.1">
    <property type="nucleotide sequence ID" value="XM_018530079.1"/>
</dbReference>
<gene>
    <name evidence="2" type="ORF">CC77DRAFT_1100642</name>
</gene>
<dbReference type="Proteomes" id="UP000077248">
    <property type="component" value="Unassembled WGS sequence"/>
</dbReference>
<dbReference type="KEGG" id="aalt:CC77DRAFT_1100642"/>
<feature type="domain" description="Heterokaryon incompatibility" evidence="1">
    <location>
        <begin position="303"/>
        <end position="466"/>
    </location>
</feature>
<keyword evidence="3" id="KW-1185">Reference proteome</keyword>
<dbReference type="VEuPathDB" id="FungiDB:CC77DRAFT_1100642"/>
<name>A0A177D336_ALTAL</name>
<dbReference type="EMBL" id="KV441509">
    <property type="protein sequence ID" value="OAG13522.1"/>
    <property type="molecule type" value="Genomic_DNA"/>
</dbReference>
<dbReference type="PANTHER" id="PTHR33112:SF9">
    <property type="entry name" value="HETEROKARYON INCOMPATIBILITY DOMAIN-CONTAINING PROTEIN"/>
    <property type="match status" value="1"/>
</dbReference>
<evidence type="ECO:0000259" key="1">
    <source>
        <dbReference type="Pfam" id="PF06985"/>
    </source>
</evidence>
<protein>
    <submittedName>
        <fullName evidence="2">HET-domain-containing protein</fullName>
    </submittedName>
</protein>
<accession>A0A177D336</accession>
<proteinExistence type="predicted"/>
<evidence type="ECO:0000313" key="3">
    <source>
        <dbReference type="Proteomes" id="UP000077248"/>
    </source>
</evidence>
<dbReference type="InterPro" id="IPR010730">
    <property type="entry name" value="HET"/>
</dbReference>
<reference evidence="2 3" key="1">
    <citation type="submission" date="2016-05" db="EMBL/GenBank/DDBJ databases">
        <title>Comparative analysis of secretome profiles of manganese(II)-oxidizing ascomycete fungi.</title>
        <authorList>
            <consortium name="DOE Joint Genome Institute"/>
            <person name="Zeiner C.A."/>
            <person name="Purvine S.O."/>
            <person name="Zink E.M."/>
            <person name="Wu S."/>
            <person name="Pasa-Tolic L."/>
            <person name="Chaput D.L."/>
            <person name="Haridas S."/>
            <person name="Grigoriev I.V."/>
            <person name="Santelli C.M."/>
            <person name="Hansel C.M."/>
        </authorList>
    </citation>
    <scope>NUCLEOTIDE SEQUENCE [LARGE SCALE GENOMIC DNA]</scope>
    <source>
        <strain evidence="2 3">SRC1lrK2f</strain>
    </source>
</reference>